<dbReference type="InterPro" id="IPR018392">
    <property type="entry name" value="LysM"/>
</dbReference>
<keyword evidence="7" id="KW-1185">Reference proteome</keyword>
<dbReference type="PANTHER" id="PTHR34997:SF1">
    <property type="entry name" value="PEPTIDOGLYCAN-BINDING LYSIN DOMAIN"/>
    <property type="match status" value="1"/>
</dbReference>
<dbReference type="EMBL" id="ML986660">
    <property type="protein sequence ID" value="KAF2261302.1"/>
    <property type="molecule type" value="Genomic_DNA"/>
</dbReference>
<evidence type="ECO:0000256" key="3">
    <source>
        <dbReference type="SAM" id="MobiDB-lite"/>
    </source>
</evidence>
<feature type="domain" description="LysM" evidence="5">
    <location>
        <begin position="375"/>
        <end position="421"/>
    </location>
</feature>
<feature type="region of interest" description="Disordered" evidence="3">
    <location>
        <begin position="698"/>
        <end position="721"/>
    </location>
</feature>
<evidence type="ECO:0000259" key="5">
    <source>
        <dbReference type="PROSITE" id="PS51782"/>
    </source>
</evidence>
<feature type="domain" description="LysM" evidence="5">
    <location>
        <begin position="730"/>
        <end position="780"/>
    </location>
</feature>
<evidence type="ECO:0000256" key="4">
    <source>
        <dbReference type="SAM" id="SignalP"/>
    </source>
</evidence>
<dbReference type="InterPro" id="IPR036779">
    <property type="entry name" value="LysM_dom_sf"/>
</dbReference>
<sequence>MLFLIQSFIVGIIWLECAVAVKLFANATLPADITTFCSNALLRDTSCDIAITFFDPAGYYDQDLLERVCTDECTSSLKAFEEAVVGACDMQNFGGEENWDLTINPTFPIAMIPNKLRFNYGLACLKDNDRFCNVVAAEAAAESNQDGTPSDLTRSNPRNSSQIIRQATISPCDQCFIKMLQYEAAGPYYDGPYIREESIYQTLTSSCSVQNLPPTTWTLPYSTKTTPTDPVPTCGGKTYNINPGDTCYSISKSQSIGTEWLLTDNSLLAGCVNFPTEGPLCIKNTCNIYEVQPGDTCNLIADSYNLTVPQLQAWNLALNKNCGNIATMNGTQICLSNPGTVYTTPSTTIINPTTATTAAPVPEKTGEGSNPRCGEWHVATEGEYCNILTYKYHISLPDFIFLNPSINENCTNLWADYAYCVQPVGDINTYSGRPGFSTMLPTPITTLDWNSLPDATYTTPPPSTTPPPLANGVRGDCTRYFLGSDFPDGLELAIGSISACQRAVNAYGINLDDLQNWNVGLNASAPDCAFQPDVRYCGQWYSRYVHPKNIEGAIENCSEYVSVTLGWNCQNILDTYGITIAQFFEWNPAVGADCGNLWTNYRYCVSPPGGVTPTASGTTPTPTQTGVATPSPVQDGQPANCNAWYKAVAGDGCWSIANTAFITLDQFYEWNPAVGSDCSNGIWLNYYYCVGTTNNPQPTRSSNSVTPTPTSGPAAPSPTQDNNIISSCNKFDKAVDGDACWSFANRNEISLEQLGTWNSLLKPDGSGCAENFWLNYYYCVGVAT</sequence>
<feature type="compositionally biased region" description="Low complexity" evidence="3">
    <location>
        <begin position="706"/>
        <end position="719"/>
    </location>
</feature>
<comment type="caution">
    <text evidence="6">The sequence shown here is derived from an EMBL/GenBank/DDBJ whole genome shotgun (WGS) entry which is preliminary data.</text>
</comment>
<dbReference type="AlphaFoldDB" id="A0A9P4K4S7"/>
<proteinExistence type="predicted"/>
<feature type="domain" description="LysM" evidence="5">
    <location>
        <begin position="559"/>
        <end position="605"/>
    </location>
</feature>
<keyword evidence="1" id="KW-0147">Chitin-binding</keyword>
<dbReference type="PANTHER" id="PTHR34997">
    <property type="entry name" value="AM15"/>
    <property type="match status" value="1"/>
</dbReference>
<feature type="region of interest" description="Disordered" evidence="3">
    <location>
        <begin position="613"/>
        <end position="633"/>
    </location>
</feature>
<feature type="domain" description="LysM" evidence="5">
    <location>
        <begin position="287"/>
        <end position="335"/>
    </location>
</feature>
<evidence type="ECO:0000313" key="6">
    <source>
        <dbReference type="EMBL" id="KAF2261302.1"/>
    </source>
</evidence>
<reference evidence="7" key="1">
    <citation type="journal article" date="2020" name="Stud. Mycol.">
        <title>101 Dothideomycetes genomes: A test case for predicting lifestyles and emergence of pathogens.</title>
        <authorList>
            <person name="Haridas S."/>
            <person name="Albert R."/>
            <person name="Binder M."/>
            <person name="Bloem J."/>
            <person name="LaButti K."/>
            <person name="Salamov A."/>
            <person name="Andreopoulos B."/>
            <person name="Baker S."/>
            <person name="Barry K."/>
            <person name="Bills G."/>
            <person name="Bluhm B."/>
            <person name="Cannon C."/>
            <person name="Castanera R."/>
            <person name="Culley D."/>
            <person name="Daum C."/>
            <person name="Ezra D."/>
            <person name="Gonzalez J."/>
            <person name="Henrissat B."/>
            <person name="Kuo A."/>
            <person name="Liang C."/>
            <person name="Lipzen A."/>
            <person name="Lutzoni F."/>
            <person name="Magnuson J."/>
            <person name="Mondo S."/>
            <person name="Nolan M."/>
            <person name="Ohm R."/>
            <person name="Pangilinan J."/>
            <person name="Park H.-J."/>
            <person name="Ramirez L."/>
            <person name="Alfaro M."/>
            <person name="Sun H."/>
            <person name="Tritt A."/>
            <person name="Yoshinaga Y."/>
            <person name="Zwiers L.-H."/>
            <person name="Turgeon B."/>
            <person name="Goodwin S."/>
            <person name="Spatafora J."/>
            <person name="Crous P."/>
            <person name="Grigoriev I."/>
        </authorList>
    </citation>
    <scope>NUCLEOTIDE SEQUENCE [LARGE SCALE GENOMIC DNA]</scope>
    <source>
        <strain evidence="7">CBS 304.66</strain>
    </source>
</reference>
<protein>
    <recommendedName>
        <fullName evidence="5">LysM domain-containing protein</fullName>
    </recommendedName>
</protein>
<feature type="domain" description="LysM" evidence="5">
    <location>
        <begin position="237"/>
        <end position="282"/>
    </location>
</feature>
<feature type="chain" id="PRO_5040419232" description="LysM domain-containing protein" evidence="4">
    <location>
        <begin position="21"/>
        <end position="784"/>
    </location>
</feature>
<dbReference type="GO" id="GO:0008061">
    <property type="term" value="F:chitin binding"/>
    <property type="evidence" value="ECO:0007669"/>
    <property type="project" value="UniProtKB-KW"/>
</dbReference>
<dbReference type="Gene3D" id="3.10.350.10">
    <property type="entry name" value="LysM domain"/>
    <property type="match status" value="5"/>
</dbReference>
<feature type="compositionally biased region" description="Low complexity" evidence="3">
    <location>
        <begin position="613"/>
        <end position="630"/>
    </location>
</feature>
<accession>A0A9P4K4S7</accession>
<dbReference type="CDD" id="cd00118">
    <property type="entry name" value="LysM"/>
    <property type="match status" value="3"/>
</dbReference>
<feature type="signal peptide" evidence="4">
    <location>
        <begin position="1"/>
        <end position="20"/>
    </location>
</feature>
<dbReference type="SUPFAM" id="SSF54106">
    <property type="entry name" value="LysM domain"/>
    <property type="match status" value="2"/>
</dbReference>
<keyword evidence="4" id="KW-0732">Signal</keyword>
<dbReference type="Pfam" id="PF01476">
    <property type="entry name" value="LysM"/>
    <property type="match status" value="3"/>
</dbReference>
<keyword evidence="2" id="KW-0843">Virulence</keyword>
<name>A0A9P4K4S7_9PLEO</name>
<dbReference type="OrthoDB" id="5985073at2759"/>
<dbReference type="Proteomes" id="UP000800093">
    <property type="component" value="Unassembled WGS sequence"/>
</dbReference>
<evidence type="ECO:0000256" key="2">
    <source>
        <dbReference type="ARBA" id="ARBA00023026"/>
    </source>
</evidence>
<dbReference type="SMART" id="SM00257">
    <property type="entry name" value="LysM"/>
    <property type="match status" value="4"/>
</dbReference>
<evidence type="ECO:0000313" key="7">
    <source>
        <dbReference type="Proteomes" id="UP000800093"/>
    </source>
</evidence>
<dbReference type="PROSITE" id="PS51782">
    <property type="entry name" value="LYSM"/>
    <property type="match status" value="6"/>
</dbReference>
<dbReference type="InterPro" id="IPR052210">
    <property type="entry name" value="LysM1-like"/>
</dbReference>
<evidence type="ECO:0000256" key="1">
    <source>
        <dbReference type="ARBA" id="ARBA00022669"/>
    </source>
</evidence>
<organism evidence="6 7">
    <name type="scientific">Lojkania enalia</name>
    <dbReference type="NCBI Taxonomy" id="147567"/>
    <lineage>
        <taxon>Eukaryota</taxon>
        <taxon>Fungi</taxon>
        <taxon>Dikarya</taxon>
        <taxon>Ascomycota</taxon>
        <taxon>Pezizomycotina</taxon>
        <taxon>Dothideomycetes</taxon>
        <taxon>Pleosporomycetidae</taxon>
        <taxon>Pleosporales</taxon>
        <taxon>Pleosporales incertae sedis</taxon>
        <taxon>Lojkania</taxon>
    </lineage>
</organism>
<feature type="domain" description="LysM" evidence="5">
    <location>
        <begin position="643"/>
        <end position="690"/>
    </location>
</feature>
<gene>
    <name evidence="6" type="ORF">CC78DRAFT_522009</name>
</gene>